<evidence type="ECO:0000313" key="5">
    <source>
        <dbReference type="Proteomes" id="UP000265000"/>
    </source>
</evidence>
<evidence type="ECO:0000256" key="1">
    <source>
        <dbReference type="SAM" id="MobiDB-lite"/>
    </source>
</evidence>
<dbReference type="InterPro" id="IPR005135">
    <property type="entry name" value="Endo/exonuclease/phosphatase"/>
</dbReference>
<protein>
    <submittedName>
        <fullName evidence="4">Angel homolog 1</fullName>
    </submittedName>
</protein>
<name>A0A3Q2PS28_FUNHE</name>
<proteinExistence type="predicted"/>
<dbReference type="STRING" id="8078.ENSFHEP00000016276"/>
<feature type="domain" description="Endonuclease/exonuclease/phosphatase" evidence="3">
    <location>
        <begin position="308"/>
        <end position="714"/>
    </location>
</feature>
<evidence type="ECO:0000259" key="3">
    <source>
        <dbReference type="Pfam" id="PF03372"/>
    </source>
</evidence>
<feature type="signal peptide" evidence="2">
    <location>
        <begin position="1"/>
        <end position="16"/>
    </location>
</feature>
<organism evidence="4 5">
    <name type="scientific">Fundulus heteroclitus</name>
    <name type="common">Killifish</name>
    <name type="synonym">Mummichog</name>
    <dbReference type="NCBI Taxonomy" id="8078"/>
    <lineage>
        <taxon>Eukaryota</taxon>
        <taxon>Metazoa</taxon>
        <taxon>Chordata</taxon>
        <taxon>Craniata</taxon>
        <taxon>Vertebrata</taxon>
        <taxon>Euteleostomi</taxon>
        <taxon>Actinopterygii</taxon>
        <taxon>Neopterygii</taxon>
        <taxon>Teleostei</taxon>
        <taxon>Neoteleostei</taxon>
        <taxon>Acanthomorphata</taxon>
        <taxon>Ovalentaria</taxon>
        <taxon>Atherinomorphae</taxon>
        <taxon>Cyprinodontiformes</taxon>
        <taxon>Fundulidae</taxon>
        <taxon>Fundulus</taxon>
    </lineage>
</organism>
<dbReference type="Ensembl" id="ENSFHET00000024631.1">
    <property type="protein sequence ID" value="ENSFHEP00000016276.1"/>
    <property type="gene ID" value="ENSFHEG00000017936.1"/>
</dbReference>
<dbReference type="Pfam" id="PF03372">
    <property type="entry name" value="Exo_endo_phos"/>
    <property type="match status" value="1"/>
</dbReference>
<feature type="compositionally biased region" description="Basic and acidic residues" evidence="1">
    <location>
        <begin position="58"/>
        <end position="78"/>
    </location>
</feature>
<dbReference type="InterPro" id="IPR036691">
    <property type="entry name" value="Endo/exonu/phosph_ase_sf"/>
</dbReference>
<dbReference type="GeneTree" id="ENSGT00940000159057"/>
<sequence length="729" mass="80260">MIGILLLYALYPLARFLFRQPSETSKKSVLASVAVNGTTAWDGDTEPRSGSTMQDQSEVPKERLEEPVLQEDATRPSLDEESAVPQDRSNDAATEMTEALPAAAEDGEGPGTDDDVTHGDGSEEEQRTSSGDRVGAQRAVVAPSTCLTAEGGVQETDCPEDNRSRAENPETCVMSAEDVLRVSNAGESETPEAAGSAEAECWDEYGADLSAGGAGSSDLELHALLLHSQSYLQSDEGGDAQTGWHFPLGHDQVSCPTWSFPAPSYYTTVEPTAPFDVMWRMWEEADAASESVLTASPSEKASVDFTVMSYNILAQDLLESNQHLYAHCPLEVLQWSYRLSLLLSEIQKWAPDVLCLQEVQENHYHEHLHPALSQMGYTCVYQRRTGTKTDGCAVCYQSARFAAAAASRLEFFRPETKLLDRHNVGIVLLLRPLVAGGAEVREAGPPLCVATTHLLFNPRRGDVKLAQLAIMLAEIDATIKSCKARGEHCNVVFCGDFNSIPHMPLYQLITTGELFYQGFPTWMVSGQEDLSYKLSYHRLLAPLWPSSLGISDTCQYISESDISACKAQSQNPETRQYTHEFMLQLRYCPAACVRPQNLILIPGVTDNEPDASGDVQDYEKRFRDPLRHRVDLESVYKHVLPGSGTPEVTTLHSEGAATVDYIFYSPKRTFSKDQRACKKPAEKGLKLLGSLSLPSEDLLWSLNGLPNHIFPSDHLSLVARFQLELDNDV</sequence>
<dbReference type="GeneID" id="105916940"/>
<keyword evidence="5" id="KW-1185">Reference proteome</keyword>
<dbReference type="InterPro" id="IPR050410">
    <property type="entry name" value="CCR4/nocturin_mRNA_transcr"/>
</dbReference>
<dbReference type="AlphaFoldDB" id="A0A3Q2PS28"/>
<feature type="compositionally biased region" description="Polar residues" evidence="1">
    <location>
        <begin position="48"/>
        <end position="57"/>
    </location>
</feature>
<dbReference type="CTD" id="23357"/>
<dbReference type="Gene3D" id="3.60.10.10">
    <property type="entry name" value="Endonuclease/exonuclease/phosphatase"/>
    <property type="match status" value="1"/>
</dbReference>
<dbReference type="PANTHER" id="PTHR12121:SF28">
    <property type="entry name" value="PROTEIN ANGEL HOMOLOG 1"/>
    <property type="match status" value="1"/>
</dbReference>
<reference evidence="4" key="2">
    <citation type="submission" date="2025-09" db="UniProtKB">
        <authorList>
            <consortium name="Ensembl"/>
        </authorList>
    </citation>
    <scope>IDENTIFICATION</scope>
</reference>
<dbReference type="GO" id="GO:0000175">
    <property type="term" value="F:3'-5'-RNA exonuclease activity"/>
    <property type="evidence" value="ECO:0007669"/>
    <property type="project" value="TreeGrafter"/>
</dbReference>
<dbReference type="Proteomes" id="UP000265000">
    <property type="component" value="Unplaced"/>
</dbReference>
<dbReference type="SUPFAM" id="SSF56219">
    <property type="entry name" value="DNase I-like"/>
    <property type="match status" value="1"/>
</dbReference>
<accession>A0A3Q2PS28</accession>
<feature type="chain" id="PRO_5018672033" evidence="2">
    <location>
        <begin position="17"/>
        <end position="729"/>
    </location>
</feature>
<feature type="compositionally biased region" description="Acidic residues" evidence="1">
    <location>
        <begin position="105"/>
        <end position="114"/>
    </location>
</feature>
<feature type="compositionally biased region" description="Basic and acidic residues" evidence="1">
    <location>
        <begin position="115"/>
        <end position="127"/>
    </location>
</feature>
<reference evidence="4" key="1">
    <citation type="submission" date="2025-08" db="UniProtKB">
        <authorList>
            <consortium name="Ensembl"/>
        </authorList>
    </citation>
    <scope>IDENTIFICATION</scope>
</reference>
<dbReference type="PANTHER" id="PTHR12121">
    <property type="entry name" value="CARBON CATABOLITE REPRESSOR PROTEIN 4"/>
    <property type="match status" value="1"/>
</dbReference>
<feature type="region of interest" description="Disordered" evidence="1">
    <location>
        <begin position="39"/>
        <end position="168"/>
    </location>
</feature>
<dbReference type="OrthoDB" id="10253982at2759"/>
<evidence type="ECO:0000313" key="4">
    <source>
        <dbReference type="Ensembl" id="ENSFHEP00000016276.1"/>
    </source>
</evidence>
<keyword evidence="2" id="KW-0732">Signal</keyword>
<evidence type="ECO:0000256" key="2">
    <source>
        <dbReference type="SAM" id="SignalP"/>
    </source>
</evidence>